<proteinExistence type="predicted"/>
<dbReference type="CDD" id="cd09272">
    <property type="entry name" value="RNase_HI_RT_Ty1"/>
    <property type="match status" value="1"/>
</dbReference>
<dbReference type="AlphaFoldDB" id="F0W8J5"/>
<reference evidence="1" key="1">
    <citation type="journal article" date="2011" name="PLoS Biol.">
        <title>Gene gain and loss during evolution of obligate parasitism in the white rust pathogen of Arabidopsis thaliana.</title>
        <authorList>
            <person name="Kemen E."/>
            <person name="Gardiner A."/>
            <person name="Schultz-Larsen T."/>
            <person name="Kemen A.C."/>
            <person name="Balmuth A.L."/>
            <person name="Robert-Seilaniantz A."/>
            <person name="Bailey K."/>
            <person name="Holub E."/>
            <person name="Studholme D.J."/>
            <person name="Maclean D."/>
            <person name="Jones J.D."/>
        </authorList>
    </citation>
    <scope>NUCLEOTIDE SEQUENCE</scope>
</reference>
<dbReference type="HOGENOM" id="CLU_001650_6_4_1"/>
<reference evidence="1" key="2">
    <citation type="submission" date="2011-02" db="EMBL/GenBank/DDBJ databases">
        <authorList>
            <person name="MacLean D."/>
        </authorList>
    </citation>
    <scope>NUCLEOTIDE SEQUENCE</scope>
</reference>
<name>F0W8J5_9STRA</name>
<evidence type="ECO:0000313" key="2">
    <source>
        <dbReference type="EMBL" id="CCA25700.1"/>
    </source>
</evidence>
<gene>
    <name evidence="1" type="primary">AlNc14C35G3121</name>
    <name evidence="2" type="synonym">AlNc14C314G10522</name>
    <name evidence="1" type="ORF">ALNC14_035930</name>
    <name evidence="2" type="ORF">ALNC14_118440</name>
</gene>
<evidence type="ECO:0000313" key="1">
    <source>
        <dbReference type="EMBL" id="CCA17450.1"/>
    </source>
</evidence>
<dbReference type="EMBL" id="FR824080">
    <property type="protein sequence ID" value="CCA17450.1"/>
    <property type="molecule type" value="Genomic_DNA"/>
</dbReference>
<protein>
    <submittedName>
        <fullName evidence="1">Putative polyprotein</fullName>
    </submittedName>
</protein>
<accession>F0W8J5</accession>
<dbReference type="EMBL" id="FR824359">
    <property type="protein sequence ID" value="CCA25700.1"/>
    <property type="molecule type" value="Genomic_DNA"/>
</dbReference>
<organism evidence="1">
    <name type="scientific">Albugo laibachii Nc14</name>
    <dbReference type="NCBI Taxonomy" id="890382"/>
    <lineage>
        <taxon>Eukaryota</taxon>
        <taxon>Sar</taxon>
        <taxon>Stramenopiles</taxon>
        <taxon>Oomycota</taxon>
        <taxon>Peronosporomycetes</taxon>
        <taxon>Albuginales</taxon>
        <taxon>Albuginaceae</taxon>
        <taxon>Albugo</taxon>
    </lineage>
</organism>
<sequence>MEKKFTFGNGYETRLTATTYEDNQRAIAIAKNDGYQSRAKHVAIRHHFVLEQVRSGNIDLQYISSDCQLADFLTKLLSTVQFQTLLRKTNIGDCKSRESVEAIL</sequence>